<protein>
    <recommendedName>
        <fullName evidence="4">Spore coat protein B</fullName>
    </recommendedName>
</protein>
<keyword evidence="3" id="KW-1185">Reference proteome</keyword>
<evidence type="ECO:0000256" key="1">
    <source>
        <dbReference type="SAM" id="MobiDB-lite"/>
    </source>
</evidence>
<feature type="compositionally biased region" description="Basic residues" evidence="1">
    <location>
        <begin position="234"/>
        <end position="249"/>
    </location>
</feature>
<comment type="caution">
    <text evidence="2">The sequence shown here is derived from an EMBL/GenBank/DDBJ whole genome shotgun (WGS) entry which is preliminary data.</text>
</comment>
<organism evidence="2 3">
    <name type="scientific">Paenibacillus thermoaerophilus</name>
    <dbReference type="NCBI Taxonomy" id="1215385"/>
    <lineage>
        <taxon>Bacteria</taxon>
        <taxon>Bacillati</taxon>
        <taxon>Bacillota</taxon>
        <taxon>Bacilli</taxon>
        <taxon>Bacillales</taxon>
        <taxon>Paenibacillaceae</taxon>
        <taxon>Paenibacillus</taxon>
    </lineage>
</organism>
<dbReference type="RefSeq" id="WP_138789236.1">
    <property type="nucleotide sequence ID" value="NZ_JBHTGQ010000031.1"/>
</dbReference>
<accession>A0ABW2V490</accession>
<evidence type="ECO:0000313" key="2">
    <source>
        <dbReference type="EMBL" id="MFC7750957.1"/>
    </source>
</evidence>
<dbReference type="Proteomes" id="UP001596528">
    <property type="component" value="Unassembled WGS sequence"/>
</dbReference>
<gene>
    <name evidence="2" type="ORF">ACFQWB_13600</name>
</gene>
<feature type="compositionally biased region" description="Basic and acidic residues" evidence="1">
    <location>
        <begin position="153"/>
        <end position="204"/>
    </location>
</feature>
<feature type="region of interest" description="Disordered" evidence="1">
    <location>
        <begin position="139"/>
        <end position="249"/>
    </location>
</feature>
<dbReference type="EMBL" id="JBHTGQ010000031">
    <property type="protein sequence ID" value="MFC7750957.1"/>
    <property type="molecule type" value="Genomic_DNA"/>
</dbReference>
<sequence length="249" mass="27382">MSRLVSYCKELVGKHVKINRGGPDSMEGTLIDVGSDYVTVYGDEGVSYVHLQHVKSVTEHHSGGSKGHKSFAVKLVRADNFHDLLHKLKHKFVKVNRHGPEKCEGFLADINDDTITLVQNHDIIKIAVYHVKAVSLKFGGRKSDGSKGGNKSGKNDKDGNKSGKHDKSDNKSGKSRSDKSDRSDSSGKYDKSGGYDSGKYDSRGKHDRSGKHHRSGKNGKSKKSDRHDKSGKHDKGRKKSRSGKKGYRG</sequence>
<proteinExistence type="predicted"/>
<name>A0ABW2V490_9BACL</name>
<evidence type="ECO:0000313" key="3">
    <source>
        <dbReference type="Proteomes" id="UP001596528"/>
    </source>
</evidence>
<evidence type="ECO:0008006" key="4">
    <source>
        <dbReference type="Google" id="ProtNLM"/>
    </source>
</evidence>
<reference evidence="3" key="1">
    <citation type="journal article" date="2019" name="Int. J. Syst. Evol. Microbiol.">
        <title>The Global Catalogue of Microorganisms (GCM) 10K type strain sequencing project: providing services to taxonomists for standard genome sequencing and annotation.</title>
        <authorList>
            <consortium name="The Broad Institute Genomics Platform"/>
            <consortium name="The Broad Institute Genome Sequencing Center for Infectious Disease"/>
            <person name="Wu L."/>
            <person name="Ma J."/>
        </authorList>
    </citation>
    <scope>NUCLEOTIDE SEQUENCE [LARGE SCALE GENOMIC DNA]</scope>
    <source>
        <strain evidence="3">JCM 18657</strain>
    </source>
</reference>
<feature type="compositionally biased region" description="Basic residues" evidence="1">
    <location>
        <begin position="205"/>
        <end position="224"/>
    </location>
</feature>